<comment type="subcellular location">
    <subcellularLocation>
        <location evidence="1 8">Cell outer membrane</location>
        <topology evidence="1 8">Multi-pass membrane protein</topology>
    </subcellularLocation>
</comment>
<feature type="domain" description="TonB-dependent receptor plug" evidence="11">
    <location>
        <begin position="201"/>
        <end position="328"/>
    </location>
</feature>
<dbReference type="InterPro" id="IPR023996">
    <property type="entry name" value="TonB-dep_OMP_SusC/RagA"/>
</dbReference>
<dbReference type="RefSeq" id="WP_301197974.1">
    <property type="nucleotide sequence ID" value="NZ_JAPDPI010000005.1"/>
</dbReference>
<comment type="similarity">
    <text evidence="8 9">Belongs to the TonB-dependent receptor family.</text>
</comment>
<evidence type="ECO:0000256" key="4">
    <source>
        <dbReference type="ARBA" id="ARBA00022692"/>
    </source>
</evidence>
<dbReference type="Proteomes" id="UP001207408">
    <property type="component" value="Unassembled WGS sequence"/>
</dbReference>
<dbReference type="Pfam" id="PF13715">
    <property type="entry name" value="CarbopepD_reg_2"/>
    <property type="match status" value="1"/>
</dbReference>
<keyword evidence="13" id="KW-1185">Reference proteome</keyword>
<dbReference type="SUPFAM" id="SSF56935">
    <property type="entry name" value="Porins"/>
    <property type="match status" value="1"/>
</dbReference>
<evidence type="ECO:0000256" key="7">
    <source>
        <dbReference type="ARBA" id="ARBA00023237"/>
    </source>
</evidence>
<dbReference type="Gene3D" id="2.40.170.20">
    <property type="entry name" value="TonB-dependent receptor, beta-barrel domain"/>
    <property type="match status" value="1"/>
</dbReference>
<dbReference type="PROSITE" id="PS52016">
    <property type="entry name" value="TONB_DEPENDENT_REC_3"/>
    <property type="match status" value="1"/>
</dbReference>
<dbReference type="Pfam" id="PF00593">
    <property type="entry name" value="TonB_dep_Rec_b-barrel"/>
    <property type="match status" value="1"/>
</dbReference>
<dbReference type="Gene3D" id="2.170.130.10">
    <property type="entry name" value="TonB-dependent receptor, plug domain"/>
    <property type="match status" value="1"/>
</dbReference>
<evidence type="ECO:0000256" key="5">
    <source>
        <dbReference type="ARBA" id="ARBA00023077"/>
    </source>
</evidence>
<dbReference type="SUPFAM" id="SSF49464">
    <property type="entry name" value="Carboxypeptidase regulatory domain-like"/>
    <property type="match status" value="1"/>
</dbReference>
<dbReference type="InterPro" id="IPR012910">
    <property type="entry name" value="Plug_dom"/>
</dbReference>
<dbReference type="EMBL" id="JAPDPI010000005">
    <property type="protein sequence ID" value="MCW3804752.1"/>
    <property type="molecule type" value="Genomic_DNA"/>
</dbReference>
<dbReference type="InterPro" id="IPR036942">
    <property type="entry name" value="Beta-barrel_TonB_sf"/>
</dbReference>
<keyword evidence="2 8" id="KW-0813">Transport</keyword>
<reference evidence="12" key="1">
    <citation type="submission" date="2022-10" db="EMBL/GenBank/DDBJ databases">
        <authorList>
            <person name="Yu W.X."/>
        </authorList>
    </citation>
    <scope>NUCLEOTIDE SEQUENCE</scope>
    <source>
        <strain evidence="12">D04</strain>
    </source>
</reference>
<dbReference type="NCBIfam" id="TIGR04057">
    <property type="entry name" value="SusC_RagA_signa"/>
    <property type="match status" value="1"/>
</dbReference>
<protein>
    <submittedName>
        <fullName evidence="12">SusC/RagA family TonB-linked outer membrane protein</fullName>
    </submittedName>
</protein>
<sequence length="1177" mass="132535">MTKIVLFKRAILLLLVSYVLIFRVSAQTQERLSVHLKGVTPLELFNELNKQISINFVYSNEDINRIPIKNYDFDNVLIGDIIDFCLQQTNLTYEIEQNTLIIRPKSKSSVIRGIILDDEGIPLPGASILINASNVGTISGADGTFSLSKGFEKHEAALHISFIGMKDQDIQWTGSDLEIQMKSDMQLTQEVVVTGYQVIDKKQLTSAVSSLDMSEIIQTEALSVDQMLSGKVPGLSVSFNSGEMGVTPKIRVRGVSTLVGNREPLWVVDGVVLSDPVDVSPAELNDPDYINRIGNAISGINPQDVERIDVLKDASATALYGSRAANGVIVITTKKGRAGKMEVNYSGSTSVRVRPRYTDKSINLMNSKERVQFSRELMQDNHMFTSSNSLYGYEKLAYQLYNNQIDYDTFEQEVYKLETNNTDWFDLLMRDAWSQNHSLSFSGGDENTIYRASVGYSENQGVNNSDDLSRYTASLNLRHNFNKLSVGVNILANTGKHKYYQSSLAPTDYAYNTSRVIPAYDENGEYYFYNQTLGAGGGEGYDYNILKELKNSGVDQNNSSITSRANLNYKVSDWLNLYTIVSMSVSNTEIEGWWGENTYYAAQLRRSKTLEDIQPDLAELVYGGELTKDYTRNNAYTARIQGDINKYFGVENQHNINASIGLEANSSKYDGFSLTTRGYMKERGKSYVSDIDLTTYTKYAQWLSTNIPTVTDNLTNLLSEYASASYSYKDYYTINANARLDNSNKFGDQSNNRVLPIWSASFMYNFASLLKNQSTFDYLRLKTSYGFQGNMLTGLSPKTIIKAGAYDSYFNEYTSSIYTYPDPNLKWEKTSSFNISLNSSLWNNILQFELTYFNKDTKDAFIERPISGINGYTSYMVNGGDILNEGYTIDFTLTPIRKKDFFWTFSGSMTKINNKMKSEVGIDTYEYGDFLNGTAIIEGESIGTFYSYKFAGLNPEDGGPLFDDGDVASIANLNKYDTYTKVLVKSGRRDPNVTGGFNTSMRYKSWRLNANFSYSLGAKTRLLKFYPNGNDYSPQYNLNKDLLNRWRNPGDELKTNIPAVLNYSANSPYDDHWATGGWYRGENQRVAANSWDQYNYSDIRVVSADYLQCTYLSLCYGLSDKLLQKLNITRAEFTLSGSNLFTISAKELKGQTPTQSGFDKIQLSQRPTFSLGVNVTL</sequence>
<evidence type="ECO:0000256" key="6">
    <source>
        <dbReference type="ARBA" id="ARBA00023136"/>
    </source>
</evidence>
<keyword evidence="5 9" id="KW-0798">TonB box</keyword>
<dbReference type="InterPro" id="IPR000531">
    <property type="entry name" value="Beta-barrel_TonB"/>
</dbReference>
<organism evidence="12 13">
    <name type="scientific">Plebeiibacterium marinum</name>
    <dbReference type="NCBI Taxonomy" id="2992111"/>
    <lineage>
        <taxon>Bacteria</taxon>
        <taxon>Pseudomonadati</taxon>
        <taxon>Bacteroidota</taxon>
        <taxon>Bacteroidia</taxon>
        <taxon>Marinilabiliales</taxon>
        <taxon>Marinilabiliaceae</taxon>
        <taxon>Plebeiibacterium</taxon>
    </lineage>
</organism>
<dbReference type="InterPro" id="IPR008969">
    <property type="entry name" value="CarboxyPept-like_regulatory"/>
</dbReference>
<evidence type="ECO:0000313" key="12">
    <source>
        <dbReference type="EMBL" id="MCW3804752.1"/>
    </source>
</evidence>
<dbReference type="InterPro" id="IPR039426">
    <property type="entry name" value="TonB-dep_rcpt-like"/>
</dbReference>
<gene>
    <name evidence="12" type="ORF">OM074_03880</name>
</gene>
<dbReference type="Pfam" id="PF07715">
    <property type="entry name" value="Plug"/>
    <property type="match status" value="1"/>
</dbReference>
<evidence type="ECO:0000256" key="8">
    <source>
        <dbReference type="PROSITE-ProRule" id="PRU01360"/>
    </source>
</evidence>
<keyword evidence="6 8" id="KW-0472">Membrane</keyword>
<keyword evidence="7 8" id="KW-0998">Cell outer membrane</keyword>
<dbReference type="InterPro" id="IPR037066">
    <property type="entry name" value="Plug_dom_sf"/>
</dbReference>
<name>A0AAE3MCX6_9BACT</name>
<evidence type="ECO:0000256" key="2">
    <source>
        <dbReference type="ARBA" id="ARBA00022448"/>
    </source>
</evidence>
<dbReference type="InterPro" id="IPR023997">
    <property type="entry name" value="TonB-dep_OMP_SusC/RagA_CS"/>
</dbReference>
<dbReference type="GO" id="GO:0009279">
    <property type="term" value="C:cell outer membrane"/>
    <property type="evidence" value="ECO:0007669"/>
    <property type="project" value="UniProtKB-SubCell"/>
</dbReference>
<accession>A0AAE3MCX6</accession>
<proteinExistence type="inferred from homology"/>
<comment type="caution">
    <text evidence="12">The sequence shown here is derived from an EMBL/GenBank/DDBJ whole genome shotgun (WGS) entry which is preliminary data.</text>
</comment>
<evidence type="ECO:0000313" key="13">
    <source>
        <dbReference type="Proteomes" id="UP001207408"/>
    </source>
</evidence>
<evidence type="ECO:0000259" key="11">
    <source>
        <dbReference type="Pfam" id="PF07715"/>
    </source>
</evidence>
<feature type="domain" description="TonB-dependent receptor-like beta-barrel" evidence="10">
    <location>
        <begin position="625"/>
        <end position="913"/>
    </location>
</feature>
<evidence type="ECO:0000256" key="9">
    <source>
        <dbReference type="RuleBase" id="RU003357"/>
    </source>
</evidence>
<evidence type="ECO:0000256" key="3">
    <source>
        <dbReference type="ARBA" id="ARBA00022452"/>
    </source>
</evidence>
<evidence type="ECO:0000259" key="10">
    <source>
        <dbReference type="Pfam" id="PF00593"/>
    </source>
</evidence>
<evidence type="ECO:0000256" key="1">
    <source>
        <dbReference type="ARBA" id="ARBA00004571"/>
    </source>
</evidence>
<keyword evidence="3 8" id="KW-1134">Transmembrane beta strand</keyword>
<dbReference type="NCBIfam" id="TIGR04056">
    <property type="entry name" value="OMP_RagA_SusC"/>
    <property type="match status" value="1"/>
</dbReference>
<dbReference type="AlphaFoldDB" id="A0AAE3MCX6"/>
<keyword evidence="4 8" id="KW-0812">Transmembrane</keyword>